<sequence>MRTSLKLVLSGALIAVNVAGCNKPAEKVAEPSQVMKDTFASCTWEKVEGKSLSIWSYACGPDMGNVRLVADDKVGGFSLAAMPPDALTPRVVIRTFAKDKAAAVTSVLPAVLKATGAHGASCQLVETDYGDWGKVYLLEPTGAEKAGYDKLNAIEPQPNPCGELGIGPAGDRFFRVMADDPAKVIYYDMGSEIQIFDPDTLHSK</sequence>
<gene>
    <name evidence="1" type="ORF">ABENE_18185</name>
</gene>
<accession>V4PEK2</accession>
<reference evidence="1 2" key="1">
    <citation type="journal article" date="2014" name="Nature">
        <title>Sequential evolution of bacterial morphology by co-option of a developmental regulator.</title>
        <authorList>
            <person name="Jiang C."/>
            <person name="Brown P.J."/>
            <person name="Ducret A."/>
            <person name="Brun Y.V."/>
        </authorList>
    </citation>
    <scope>NUCLEOTIDE SEQUENCE [LARGE SCALE GENOMIC DNA]</scope>
    <source>
        <strain evidence="1 2">DSM 16100</strain>
    </source>
</reference>
<dbReference type="PATRIC" id="fig|1121022.4.peg.3718"/>
<dbReference type="AlphaFoldDB" id="V4PEK2"/>
<proteinExistence type="predicted"/>
<organism evidence="1 2">
    <name type="scientific">Asticcacaulis benevestitus DSM 16100 = ATCC BAA-896</name>
    <dbReference type="NCBI Taxonomy" id="1121022"/>
    <lineage>
        <taxon>Bacteria</taxon>
        <taxon>Pseudomonadati</taxon>
        <taxon>Pseudomonadota</taxon>
        <taxon>Alphaproteobacteria</taxon>
        <taxon>Caulobacterales</taxon>
        <taxon>Caulobacteraceae</taxon>
        <taxon>Asticcacaulis</taxon>
    </lineage>
</organism>
<dbReference type="Proteomes" id="UP000017837">
    <property type="component" value="Unassembled WGS sequence"/>
</dbReference>
<evidence type="ECO:0000313" key="2">
    <source>
        <dbReference type="Proteomes" id="UP000017837"/>
    </source>
</evidence>
<protein>
    <submittedName>
        <fullName evidence="1">Uncharacterized protein</fullName>
    </submittedName>
</protein>
<keyword evidence="2" id="KW-1185">Reference proteome</keyword>
<comment type="caution">
    <text evidence="1">The sequence shown here is derived from an EMBL/GenBank/DDBJ whole genome shotgun (WGS) entry which is preliminary data.</text>
</comment>
<dbReference type="EMBL" id="AWGB01000053">
    <property type="protein sequence ID" value="ESQ86541.1"/>
    <property type="molecule type" value="Genomic_DNA"/>
</dbReference>
<evidence type="ECO:0000313" key="1">
    <source>
        <dbReference type="EMBL" id="ESQ86541.1"/>
    </source>
</evidence>
<dbReference type="OrthoDB" id="7171604at2"/>
<dbReference type="RefSeq" id="WP_018082478.1">
    <property type="nucleotide sequence ID" value="NZ_AQWM01000014.1"/>
</dbReference>
<name>V4PEK2_9CAUL</name>